<dbReference type="EMBL" id="VWSJ01000025">
    <property type="protein sequence ID" value="MSN96808.1"/>
    <property type="molecule type" value="Genomic_DNA"/>
</dbReference>
<dbReference type="Proteomes" id="UP000476338">
    <property type="component" value="Unassembled WGS sequence"/>
</dbReference>
<dbReference type="SUPFAM" id="SSF159006">
    <property type="entry name" value="YopX-like"/>
    <property type="match status" value="1"/>
</dbReference>
<dbReference type="AlphaFoldDB" id="A0A6L5WHT4"/>
<proteinExistence type="predicted"/>
<dbReference type="InterPro" id="IPR019096">
    <property type="entry name" value="YopX_protein"/>
</dbReference>
<gene>
    <name evidence="2" type="ORF">F1B92_06470</name>
</gene>
<protein>
    <recommendedName>
        <fullName evidence="1">YopX protein domain-containing protein</fullName>
    </recommendedName>
</protein>
<accession>A0A6L5WHT4</accession>
<dbReference type="RefSeq" id="WP_154571075.1">
    <property type="nucleotide sequence ID" value="NZ_VWSJ01000025.1"/>
</dbReference>
<comment type="caution">
    <text evidence="2">The sequence shown here is derived from an EMBL/GenBank/DDBJ whole genome shotgun (WGS) entry which is preliminary data.</text>
</comment>
<feature type="domain" description="YopX protein" evidence="1">
    <location>
        <begin position="5"/>
        <end position="117"/>
    </location>
</feature>
<keyword evidence="3" id="KW-1185">Reference proteome</keyword>
<organism evidence="2 3">
    <name type="scientific">Campylobacter portucalensis</name>
    <dbReference type="NCBI Taxonomy" id="2608384"/>
    <lineage>
        <taxon>Bacteria</taxon>
        <taxon>Pseudomonadati</taxon>
        <taxon>Campylobacterota</taxon>
        <taxon>Epsilonproteobacteria</taxon>
        <taxon>Campylobacterales</taxon>
        <taxon>Campylobacteraceae</taxon>
        <taxon>Campylobacter</taxon>
    </lineage>
</organism>
<dbReference type="Pfam" id="PF09643">
    <property type="entry name" value="YopX"/>
    <property type="match status" value="1"/>
</dbReference>
<evidence type="ECO:0000313" key="2">
    <source>
        <dbReference type="EMBL" id="MSN96808.1"/>
    </source>
</evidence>
<dbReference type="Gene3D" id="2.30.30.290">
    <property type="entry name" value="YopX-like domains"/>
    <property type="match status" value="1"/>
</dbReference>
<name>A0A6L5WHT4_9BACT</name>
<sequence length="124" mass="14816">MENLKFKAWIKKQNKITEVKAIFFKENNTFVETKHNIYNIKEVHLMQHIGLKDRNGDEIYEGHILKDIYTGKRSFIHFINGNFYLIDDGNYFSSLYCLDTKYYDIAGYVYDDKELLQTIDTIKI</sequence>
<dbReference type="InterPro" id="IPR023385">
    <property type="entry name" value="YopX-like_C"/>
</dbReference>
<evidence type="ECO:0000259" key="1">
    <source>
        <dbReference type="Pfam" id="PF09643"/>
    </source>
</evidence>
<reference evidence="2 3" key="2">
    <citation type="submission" date="2020-03" db="EMBL/GenBank/DDBJ databases">
        <title>Campylobacter portucalensis sp. nov., a new species of Campylobacter isolated from the reproductive tract of bulls.</title>
        <authorList>
            <person name="Silva M.F."/>
            <person name="Pereira G."/>
            <person name="Carneiro C."/>
            <person name="Hemphill A."/>
            <person name="Mateus L."/>
            <person name="Lopes-Da-Costa L."/>
            <person name="Silva E."/>
        </authorList>
    </citation>
    <scope>NUCLEOTIDE SEQUENCE [LARGE SCALE GENOMIC DNA]</scope>
    <source>
        <strain evidence="2 3">FMV-PI01</strain>
    </source>
</reference>
<reference evidence="2 3" key="1">
    <citation type="submission" date="2019-09" db="EMBL/GenBank/DDBJ databases">
        <authorList>
            <person name="Silva M."/>
            <person name="Pereira G."/>
            <person name="Lopes-Da-Costa L."/>
            <person name="Silva E."/>
        </authorList>
    </citation>
    <scope>NUCLEOTIDE SEQUENCE [LARGE SCALE GENOMIC DNA]</scope>
    <source>
        <strain evidence="2 3">FMV-PI01</strain>
    </source>
</reference>
<evidence type="ECO:0000313" key="3">
    <source>
        <dbReference type="Proteomes" id="UP000476338"/>
    </source>
</evidence>